<feature type="domain" description="3-keto-alpha-glucoside-1,2-lyase/3-keto-2-hydroxy-glucal hydratase" evidence="3">
    <location>
        <begin position="945"/>
        <end position="1133"/>
    </location>
</feature>
<dbReference type="InterPro" id="IPR021133">
    <property type="entry name" value="HEAT_type_2"/>
</dbReference>
<dbReference type="Proteomes" id="UP001595526">
    <property type="component" value="Unassembled WGS sequence"/>
</dbReference>
<dbReference type="InterPro" id="IPR004155">
    <property type="entry name" value="PBS_lyase_HEAT"/>
</dbReference>
<dbReference type="Pfam" id="PF06439">
    <property type="entry name" value="3keto-disac_hyd"/>
    <property type="match status" value="2"/>
</dbReference>
<dbReference type="SUPFAM" id="SSF48371">
    <property type="entry name" value="ARM repeat"/>
    <property type="match status" value="1"/>
</dbReference>
<dbReference type="PANTHER" id="PTHR12697">
    <property type="entry name" value="PBS LYASE HEAT-LIKE PROTEIN"/>
    <property type="match status" value="1"/>
</dbReference>
<dbReference type="Gene3D" id="1.25.10.10">
    <property type="entry name" value="Leucine-rich Repeat Variant"/>
    <property type="match status" value="2"/>
</dbReference>
<dbReference type="SMART" id="SM00567">
    <property type="entry name" value="EZ_HEAT"/>
    <property type="match status" value="7"/>
</dbReference>
<dbReference type="InterPro" id="IPR016024">
    <property type="entry name" value="ARM-type_fold"/>
</dbReference>
<name>A0ABV7JDJ8_9SPHI</name>
<evidence type="ECO:0000313" key="5">
    <source>
        <dbReference type="Proteomes" id="UP001595526"/>
    </source>
</evidence>
<dbReference type="Pfam" id="PF13646">
    <property type="entry name" value="HEAT_2"/>
    <property type="match status" value="1"/>
</dbReference>
<dbReference type="RefSeq" id="WP_379018661.1">
    <property type="nucleotide sequence ID" value="NZ_JBHRTA010000004.1"/>
</dbReference>
<dbReference type="EMBL" id="JBHRTA010000004">
    <property type="protein sequence ID" value="MFC3196188.1"/>
    <property type="molecule type" value="Genomic_DNA"/>
</dbReference>
<dbReference type="InterPro" id="IPR011989">
    <property type="entry name" value="ARM-like"/>
</dbReference>
<dbReference type="PROSITE" id="PS50077">
    <property type="entry name" value="HEAT_REPEAT"/>
    <property type="match status" value="1"/>
</dbReference>
<dbReference type="Gene3D" id="2.60.120.560">
    <property type="entry name" value="Exo-inulinase, domain 1"/>
    <property type="match status" value="2"/>
</dbReference>
<dbReference type="PANTHER" id="PTHR12697:SF38">
    <property type="entry name" value="PBS LYASE HEAT DOMAIN PROTEIN REPEAT-CONTAINING PROTEIN"/>
    <property type="match status" value="1"/>
</dbReference>
<protein>
    <submittedName>
        <fullName evidence="4">DUF1080 domain-containing protein</fullName>
    </submittedName>
</protein>
<evidence type="ECO:0000313" key="4">
    <source>
        <dbReference type="EMBL" id="MFC3196188.1"/>
    </source>
</evidence>
<comment type="function">
    <text evidence="1">Catalyzes the hydroxylation of the N(6)-(4-aminobutyl)-L-lysine intermediate produced by deoxyhypusine synthase/DHPS on a critical lysine of the eukaryotic translation initiation factor 5A/eIF-5A. This is the second step of the post-translational modification of that lysine into an unusual amino acid residue named hypusine. Hypusination is unique to mature eIF-5A factor and is essential for its function.</text>
</comment>
<keyword evidence="5" id="KW-1185">Reference proteome</keyword>
<proteinExistence type="predicted"/>
<sequence length="1135" mass="123191">MTKFIYALLALVILLPPVHAQQGDSRTTSTKIADLLAVQPSETSERLRDAMGQIERFSASDIAALLQRLQPQGAAGNAGIEYATNSYSYHVMLPGKERQRTTFIKGAVEALASNLDRDAKGFIIQLLQNAGDDTAVDALGSFLDDEYLSEKASRALARIGTKQAGEALLSALSSASGRAEINIVNALGFMAYAPGTQAVEARSDATDPALRKAALHALSRIGGATAAPVLARAAEHAGYRYEPTGATAAYTNYAYGLAAAGESDAAGKIASRLYKKANGADQLYTRIAALGLLSDISQPKYVKTLLKAAQDENPVYRNAALALLAPHLNDHMAARLLRRLPRADEQVQADVLRYMGEQGQALALPAIKQALHSDSPKVRVAAVEALHKLNDGTATEELIGLLPASDQQTRQAIKLALLSSDNKQLSQLVAEALSGETAPDVQVLLIEVLAQRGAGESVPAILHVIGSDASQEAKSAAYAALPQIARPDDLEQLLNLLANAKPEHEAPLQNAAVVAVNRSEDHHAGIQRVISFLKAADVSEQPKFFPILSGVGGPEALEIVSGFADQHDPALRGAAVSALANWTDDGALPKLVEISRKKVIDSHQRNAVIRGLVRIVGISDAPPEQKVLHLRDVAEIAENVEQKRLVLRALEANKTYNALMFAGSFLDDDELKATAANTVMNIALEDKRFYGADVNRLLNKVLGILSGSESSYLREAIQKHLNELPKGTGYVPLFNGKDLTGWKGLVADPIKRAAMDAKTLAERQVQADEVMRQGWYVEGGVLHFNGKGDNIVTVKQYADFELLVDWKLSKEGKDGDAGIYLRGTPQVQIWDTSRVNVGAQVGSGGLYNNQKHESKPLKVADNPLGEWNTFRIMMVGDRVTVYLNGELVTDSVVLENYWDRSLPLFPKEQIELQAHGTHVSYRDIYIRELPHKETFTLSEEERKEGFEVLFDGTTLDAWTGNTTAYQISDEGTLAIYPTKGSGGNLYTKDEFSDFIYRFEFRLTPGANNGIGIRTPMEGDAAYAGMEIQVLDDGADMYKDLAPYQYHGSVYGIIPAKRGHLRPVGEWNEQEIYIKGNKIIVTLNGTVIVDGDLAEAAEKGTLDKKEHPGLKRKSGHIAFLGHGSEVHFRNVRIKRL</sequence>
<keyword evidence="2" id="KW-0732">Signal</keyword>
<evidence type="ECO:0000256" key="1">
    <source>
        <dbReference type="ARBA" id="ARBA00045876"/>
    </source>
</evidence>
<comment type="caution">
    <text evidence="4">The sequence shown here is derived from an EMBL/GenBank/DDBJ whole genome shotgun (WGS) entry which is preliminary data.</text>
</comment>
<feature type="domain" description="3-keto-alpha-glucoside-1,2-lyase/3-keto-2-hydroxy-glucal hydratase" evidence="3">
    <location>
        <begin position="729"/>
        <end position="927"/>
    </location>
</feature>
<gene>
    <name evidence="4" type="ORF">ACFOET_01045</name>
</gene>
<evidence type="ECO:0000259" key="3">
    <source>
        <dbReference type="Pfam" id="PF06439"/>
    </source>
</evidence>
<evidence type="ECO:0000256" key="2">
    <source>
        <dbReference type="SAM" id="SignalP"/>
    </source>
</evidence>
<reference evidence="5" key="1">
    <citation type="journal article" date="2019" name="Int. J. Syst. Evol. Microbiol.">
        <title>The Global Catalogue of Microorganisms (GCM) 10K type strain sequencing project: providing services to taxonomists for standard genome sequencing and annotation.</title>
        <authorList>
            <consortium name="The Broad Institute Genomics Platform"/>
            <consortium name="The Broad Institute Genome Sequencing Center for Infectious Disease"/>
            <person name="Wu L."/>
            <person name="Ma J."/>
        </authorList>
    </citation>
    <scope>NUCLEOTIDE SEQUENCE [LARGE SCALE GENOMIC DNA]</scope>
    <source>
        <strain evidence="5">KCTC 52416</strain>
    </source>
</reference>
<feature type="chain" id="PRO_5045887848" evidence="2">
    <location>
        <begin position="21"/>
        <end position="1135"/>
    </location>
</feature>
<feature type="signal peptide" evidence="2">
    <location>
        <begin position="1"/>
        <end position="20"/>
    </location>
</feature>
<dbReference type="InterPro" id="IPR010496">
    <property type="entry name" value="AL/BT2_dom"/>
</dbReference>
<organism evidence="4 5">
    <name type="scientific">Parapedobacter deserti</name>
    <dbReference type="NCBI Taxonomy" id="1912957"/>
    <lineage>
        <taxon>Bacteria</taxon>
        <taxon>Pseudomonadati</taxon>
        <taxon>Bacteroidota</taxon>
        <taxon>Sphingobacteriia</taxon>
        <taxon>Sphingobacteriales</taxon>
        <taxon>Sphingobacteriaceae</taxon>
        <taxon>Parapedobacter</taxon>
    </lineage>
</organism>
<accession>A0ABV7JDJ8</accession>